<reference evidence="3" key="1">
    <citation type="journal article" date="2020" name="Stud. Mycol.">
        <title>101 Dothideomycetes genomes: a test case for predicting lifestyles and emergence of pathogens.</title>
        <authorList>
            <person name="Haridas S."/>
            <person name="Albert R."/>
            <person name="Binder M."/>
            <person name="Bloem J."/>
            <person name="Labutti K."/>
            <person name="Salamov A."/>
            <person name="Andreopoulos B."/>
            <person name="Baker S."/>
            <person name="Barry K."/>
            <person name="Bills G."/>
            <person name="Bluhm B."/>
            <person name="Cannon C."/>
            <person name="Castanera R."/>
            <person name="Culley D."/>
            <person name="Daum C."/>
            <person name="Ezra D."/>
            <person name="Gonzalez J."/>
            <person name="Henrissat B."/>
            <person name="Kuo A."/>
            <person name="Liang C."/>
            <person name="Lipzen A."/>
            <person name="Lutzoni F."/>
            <person name="Magnuson J."/>
            <person name="Mondo S."/>
            <person name="Nolan M."/>
            <person name="Ohm R."/>
            <person name="Pangilinan J."/>
            <person name="Park H.-J."/>
            <person name="Ramirez L."/>
            <person name="Alfaro M."/>
            <person name="Sun H."/>
            <person name="Tritt A."/>
            <person name="Yoshinaga Y."/>
            <person name="Zwiers L.-H."/>
            <person name="Turgeon B."/>
            <person name="Goodwin S."/>
            <person name="Spatafora J."/>
            <person name="Crous P."/>
            <person name="Grigoriev I."/>
        </authorList>
    </citation>
    <scope>NUCLEOTIDE SEQUENCE</scope>
    <source>
        <strain evidence="3">CBS 123094</strain>
    </source>
</reference>
<dbReference type="Proteomes" id="UP000799779">
    <property type="component" value="Unassembled WGS sequence"/>
</dbReference>
<evidence type="ECO:0000313" key="3">
    <source>
        <dbReference type="EMBL" id="KAF1999333.1"/>
    </source>
</evidence>
<dbReference type="OrthoDB" id="3800054at2759"/>
<gene>
    <name evidence="3" type="ORF">P154DRAFT_523362</name>
</gene>
<evidence type="ECO:0000256" key="1">
    <source>
        <dbReference type="SAM" id="MobiDB-lite"/>
    </source>
</evidence>
<proteinExistence type="predicted"/>
<feature type="compositionally biased region" description="Polar residues" evidence="1">
    <location>
        <begin position="303"/>
        <end position="312"/>
    </location>
</feature>
<sequence>MTNTGRKHYGALPHDQALHVPVVLLKIQHMILSTSKILSDAMPRLLEKRQNCSSGEQWFVCSSNAFRGCCAQDPCSLIDGCPNRYDSSAPSQVSATDDGDGRSSAYPTSSSSSDIRSHNPLTAVQTIASVSGGQTVFITITRDASPTSTGQAEGVASPVVDHAIGGGSPVGAIAGGTVGGVAAVAGVVFVLFFLRRKQNAKETRRATLPPSYEQTDMSEHLGGTTTASAGAVGVSKTTDEKAGLRDIERDAEAEDTVPQLDSTMIMPTAEIGVDPLGSIPELPASERNPFETPRMSAAPPADSTETQSGDSVESNDHVMSWAQFNSFGNRNPSSRLLMPHPAPDTTGAVWENLTSSPIKTRNRGDEEAGANEKG</sequence>
<accession>A0A6A5WBT0</accession>
<feature type="compositionally biased region" description="Basic and acidic residues" evidence="1">
    <location>
        <begin position="362"/>
        <end position="374"/>
    </location>
</feature>
<organism evidence="3 4">
    <name type="scientific">Amniculicola lignicola CBS 123094</name>
    <dbReference type="NCBI Taxonomy" id="1392246"/>
    <lineage>
        <taxon>Eukaryota</taxon>
        <taxon>Fungi</taxon>
        <taxon>Dikarya</taxon>
        <taxon>Ascomycota</taxon>
        <taxon>Pezizomycotina</taxon>
        <taxon>Dothideomycetes</taxon>
        <taxon>Pleosporomycetidae</taxon>
        <taxon>Pleosporales</taxon>
        <taxon>Amniculicolaceae</taxon>
        <taxon>Amniculicola</taxon>
    </lineage>
</organism>
<evidence type="ECO:0000313" key="4">
    <source>
        <dbReference type="Proteomes" id="UP000799779"/>
    </source>
</evidence>
<dbReference type="AlphaFoldDB" id="A0A6A5WBT0"/>
<evidence type="ECO:0000256" key="2">
    <source>
        <dbReference type="SAM" id="Phobius"/>
    </source>
</evidence>
<feature type="region of interest" description="Disordered" evidence="1">
    <location>
        <begin position="202"/>
        <end position="227"/>
    </location>
</feature>
<dbReference type="EMBL" id="ML977596">
    <property type="protein sequence ID" value="KAF1999333.1"/>
    <property type="molecule type" value="Genomic_DNA"/>
</dbReference>
<feature type="region of interest" description="Disordered" evidence="1">
    <location>
        <begin position="332"/>
        <end position="374"/>
    </location>
</feature>
<keyword evidence="4" id="KW-1185">Reference proteome</keyword>
<feature type="transmembrane region" description="Helical" evidence="2">
    <location>
        <begin position="172"/>
        <end position="194"/>
    </location>
</feature>
<feature type="region of interest" description="Disordered" evidence="1">
    <location>
        <begin position="88"/>
        <end position="118"/>
    </location>
</feature>
<name>A0A6A5WBT0_9PLEO</name>
<keyword evidence="2" id="KW-0472">Membrane</keyword>
<keyword evidence="2" id="KW-0812">Transmembrane</keyword>
<feature type="compositionally biased region" description="Low complexity" evidence="1">
    <location>
        <begin position="103"/>
        <end position="113"/>
    </location>
</feature>
<keyword evidence="2" id="KW-1133">Transmembrane helix</keyword>
<protein>
    <submittedName>
        <fullName evidence="3">Uncharacterized protein</fullName>
    </submittedName>
</protein>
<feature type="region of interest" description="Disordered" evidence="1">
    <location>
        <begin position="274"/>
        <end position="313"/>
    </location>
</feature>